<dbReference type="Proteomes" id="UP000054359">
    <property type="component" value="Unassembled WGS sequence"/>
</dbReference>
<dbReference type="AlphaFoldDB" id="A0A087T2R4"/>
<dbReference type="Pfam" id="PF05485">
    <property type="entry name" value="THAP"/>
    <property type="match status" value="1"/>
</dbReference>
<organism evidence="6 7">
    <name type="scientific">Stegodyphus mimosarum</name>
    <name type="common">African social velvet spider</name>
    <dbReference type="NCBI Taxonomy" id="407821"/>
    <lineage>
        <taxon>Eukaryota</taxon>
        <taxon>Metazoa</taxon>
        <taxon>Ecdysozoa</taxon>
        <taxon>Arthropoda</taxon>
        <taxon>Chelicerata</taxon>
        <taxon>Arachnida</taxon>
        <taxon>Araneae</taxon>
        <taxon>Araneomorphae</taxon>
        <taxon>Entelegynae</taxon>
        <taxon>Eresoidea</taxon>
        <taxon>Eresidae</taxon>
        <taxon>Stegodyphus</taxon>
    </lineage>
</organism>
<accession>A0A087T2R4</accession>
<dbReference type="GO" id="GO:0008270">
    <property type="term" value="F:zinc ion binding"/>
    <property type="evidence" value="ECO:0007669"/>
    <property type="project" value="UniProtKB-KW"/>
</dbReference>
<evidence type="ECO:0000313" key="6">
    <source>
        <dbReference type="EMBL" id="KFM59403.1"/>
    </source>
</evidence>
<dbReference type="EMBL" id="KK113128">
    <property type="protein sequence ID" value="KFM59403.1"/>
    <property type="molecule type" value="Genomic_DNA"/>
</dbReference>
<evidence type="ECO:0000256" key="4">
    <source>
        <dbReference type="ARBA" id="ARBA00023125"/>
    </source>
</evidence>
<name>A0A087T2R4_STEMI</name>
<evidence type="ECO:0000313" key="7">
    <source>
        <dbReference type="Proteomes" id="UP000054359"/>
    </source>
</evidence>
<feature type="non-terminal residue" evidence="6">
    <location>
        <position position="90"/>
    </location>
</feature>
<proteinExistence type="predicted"/>
<sequence>MVYTYCVPNCKGNYSNDPKVQIFSFPKEKQFLNKWINGISQKQFQANKIFEVNFFLLSLLKGSRKRRTVFGHSKYLNPRDKGFLYGTERA</sequence>
<keyword evidence="7" id="KW-1185">Reference proteome</keyword>
<keyword evidence="2" id="KW-0863">Zinc-finger</keyword>
<evidence type="ECO:0000256" key="3">
    <source>
        <dbReference type="ARBA" id="ARBA00022833"/>
    </source>
</evidence>
<dbReference type="SUPFAM" id="SSF57716">
    <property type="entry name" value="Glucocorticoid receptor-like (DNA-binding domain)"/>
    <property type="match status" value="1"/>
</dbReference>
<dbReference type="InterPro" id="IPR006612">
    <property type="entry name" value="THAP_Znf"/>
</dbReference>
<dbReference type="OrthoDB" id="6508148at2759"/>
<protein>
    <recommendedName>
        <fullName evidence="5">THAP-type domain-containing protein</fullName>
    </recommendedName>
</protein>
<gene>
    <name evidence="6" type="ORF">X975_13526</name>
</gene>
<keyword evidence="1" id="KW-0479">Metal-binding</keyword>
<evidence type="ECO:0000259" key="5">
    <source>
        <dbReference type="Pfam" id="PF05485"/>
    </source>
</evidence>
<evidence type="ECO:0000256" key="1">
    <source>
        <dbReference type="ARBA" id="ARBA00022723"/>
    </source>
</evidence>
<feature type="domain" description="THAP-type" evidence="5">
    <location>
        <begin position="6"/>
        <end position="48"/>
    </location>
</feature>
<reference evidence="6 7" key="1">
    <citation type="submission" date="2013-11" db="EMBL/GenBank/DDBJ databases">
        <title>Genome sequencing of Stegodyphus mimosarum.</title>
        <authorList>
            <person name="Bechsgaard J."/>
        </authorList>
    </citation>
    <scope>NUCLEOTIDE SEQUENCE [LARGE SCALE GENOMIC DNA]</scope>
</reference>
<keyword evidence="3" id="KW-0862">Zinc</keyword>
<evidence type="ECO:0000256" key="2">
    <source>
        <dbReference type="ARBA" id="ARBA00022771"/>
    </source>
</evidence>
<keyword evidence="4" id="KW-0238">DNA-binding</keyword>
<dbReference type="GO" id="GO:0003677">
    <property type="term" value="F:DNA binding"/>
    <property type="evidence" value="ECO:0007669"/>
    <property type="project" value="UniProtKB-KW"/>
</dbReference>